<evidence type="ECO:0000259" key="6">
    <source>
        <dbReference type="PROSITE" id="PS50110"/>
    </source>
</evidence>
<dbReference type="SMART" id="SM00448">
    <property type="entry name" value="REC"/>
    <property type="match status" value="1"/>
</dbReference>
<dbReference type="InterPro" id="IPR011006">
    <property type="entry name" value="CheY-like_superfamily"/>
</dbReference>
<protein>
    <submittedName>
        <fullName evidence="8">Two component transcriptional regulator</fullName>
    </submittedName>
</protein>
<reference evidence="8 9" key="1">
    <citation type="submission" date="2017-02" db="EMBL/GenBank/DDBJ databases">
        <title>Ketogulonicigenium robustum SPU B003 Genome sequencing and assembly.</title>
        <authorList>
            <person name="Li Y."/>
            <person name="Liu L."/>
            <person name="Wang C."/>
            <person name="Zhang M."/>
            <person name="Zhang T."/>
            <person name="Zhang Y."/>
        </authorList>
    </citation>
    <scope>NUCLEOTIDE SEQUENCE [LARGE SCALE GENOMIC DNA]</scope>
    <source>
        <strain evidence="8 9">SPU_B003</strain>
    </source>
</reference>
<evidence type="ECO:0000256" key="4">
    <source>
        <dbReference type="PROSITE-ProRule" id="PRU00169"/>
    </source>
</evidence>
<dbReference type="PROSITE" id="PS51755">
    <property type="entry name" value="OMPR_PHOB"/>
    <property type="match status" value="1"/>
</dbReference>
<dbReference type="InterPro" id="IPR001789">
    <property type="entry name" value="Sig_transdc_resp-reg_receiver"/>
</dbReference>
<dbReference type="PROSITE" id="PS50110">
    <property type="entry name" value="RESPONSE_REGULATORY"/>
    <property type="match status" value="1"/>
</dbReference>
<dbReference type="PANTHER" id="PTHR48111:SF67">
    <property type="entry name" value="TRANSCRIPTIONAL REGULATORY PROTEIN TCTD"/>
    <property type="match status" value="1"/>
</dbReference>
<evidence type="ECO:0000313" key="8">
    <source>
        <dbReference type="EMBL" id="ARO14880.1"/>
    </source>
</evidence>
<dbReference type="Gene3D" id="3.40.50.2300">
    <property type="match status" value="1"/>
</dbReference>
<dbReference type="Pfam" id="PF00486">
    <property type="entry name" value="Trans_reg_C"/>
    <property type="match status" value="1"/>
</dbReference>
<feature type="domain" description="OmpR/PhoB-type" evidence="7">
    <location>
        <begin position="124"/>
        <end position="220"/>
    </location>
</feature>
<proteinExistence type="predicted"/>
<evidence type="ECO:0000256" key="5">
    <source>
        <dbReference type="PROSITE-ProRule" id="PRU01091"/>
    </source>
</evidence>
<keyword evidence="1" id="KW-0805">Transcription regulation</keyword>
<accession>A0A1W6P0M2</accession>
<dbReference type="SUPFAM" id="SSF46894">
    <property type="entry name" value="C-terminal effector domain of the bipartite response regulators"/>
    <property type="match status" value="1"/>
</dbReference>
<feature type="DNA-binding region" description="OmpR/PhoB-type" evidence="5">
    <location>
        <begin position="124"/>
        <end position="220"/>
    </location>
</feature>
<evidence type="ECO:0000256" key="2">
    <source>
        <dbReference type="ARBA" id="ARBA00023125"/>
    </source>
</evidence>
<dbReference type="PANTHER" id="PTHR48111">
    <property type="entry name" value="REGULATOR OF RPOS"/>
    <property type="match status" value="1"/>
</dbReference>
<dbReference type="Proteomes" id="UP000242447">
    <property type="component" value="Chromosome"/>
</dbReference>
<dbReference type="EMBL" id="CP019937">
    <property type="protein sequence ID" value="ARO14880.1"/>
    <property type="molecule type" value="Genomic_DNA"/>
</dbReference>
<organism evidence="8 9">
    <name type="scientific">Ketogulonicigenium robustum</name>
    <dbReference type="NCBI Taxonomy" id="92947"/>
    <lineage>
        <taxon>Bacteria</taxon>
        <taxon>Pseudomonadati</taxon>
        <taxon>Pseudomonadota</taxon>
        <taxon>Alphaproteobacteria</taxon>
        <taxon>Rhodobacterales</taxon>
        <taxon>Roseobacteraceae</taxon>
        <taxon>Ketogulonicigenium</taxon>
    </lineage>
</organism>
<dbReference type="Pfam" id="PF00072">
    <property type="entry name" value="Response_reg"/>
    <property type="match status" value="1"/>
</dbReference>
<dbReference type="OrthoDB" id="9802426at2"/>
<keyword evidence="3" id="KW-0804">Transcription</keyword>
<dbReference type="RefSeq" id="WP_085786355.1">
    <property type="nucleotide sequence ID" value="NZ_CP019937.1"/>
</dbReference>
<dbReference type="AlphaFoldDB" id="A0A1W6P0M2"/>
<dbReference type="SUPFAM" id="SSF52172">
    <property type="entry name" value="CheY-like"/>
    <property type="match status" value="1"/>
</dbReference>
<feature type="modified residue" description="4-aspartylphosphate" evidence="4">
    <location>
        <position position="51"/>
    </location>
</feature>
<dbReference type="Gene3D" id="1.10.10.10">
    <property type="entry name" value="Winged helix-like DNA-binding domain superfamily/Winged helix DNA-binding domain"/>
    <property type="match status" value="1"/>
</dbReference>
<keyword evidence="2 5" id="KW-0238">DNA-binding</keyword>
<dbReference type="STRING" id="92947.BVG79_01534"/>
<dbReference type="KEGG" id="kro:BVG79_01534"/>
<evidence type="ECO:0000259" key="7">
    <source>
        <dbReference type="PROSITE" id="PS51755"/>
    </source>
</evidence>
<dbReference type="CDD" id="cd00383">
    <property type="entry name" value="trans_reg_C"/>
    <property type="match status" value="1"/>
</dbReference>
<dbReference type="GO" id="GO:0032993">
    <property type="term" value="C:protein-DNA complex"/>
    <property type="evidence" value="ECO:0007669"/>
    <property type="project" value="TreeGrafter"/>
</dbReference>
<evidence type="ECO:0000313" key="9">
    <source>
        <dbReference type="Proteomes" id="UP000242447"/>
    </source>
</evidence>
<dbReference type="GO" id="GO:0000976">
    <property type="term" value="F:transcription cis-regulatory region binding"/>
    <property type="evidence" value="ECO:0007669"/>
    <property type="project" value="TreeGrafter"/>
</dbReference>
<keyword evidence="4" id="KW-0597">Phosphoprotein</keyword>
<dbReference type="InterPro" id="IPR001867">
    <property type="entry name" value="OmpR/PhoB-type_DNA-bd"/>
</dbReference>
<evidence type="ECO:0000256" key="3">
    <source>
        <dbReference type="ARBA" id="ARBA00023163"/>
    </source>
</evidence>
<sequence>MRCLLAEDDEQLAEWLVKALLTQGVLADWEERGLLAVNRVLHDDYDALLLDLGLPDIDGSEVLRRIRAAGSTLPVIILTARDDLAERVSLLHIGADDFMMKPFAVAELEARLSALLRRRAGHAQGIFRCGSLTYHQHGQRFELAGAPLHLSPREHALLRLLIQRAGDPLSKAQILSRLVGDDKDLNPEAVEVMVYRLRRKLQASDTSIQTIRGLGYVLEAANG</sequence>
<feature type="domain" description="Response regulatory" evidence="6">
    <location>
        <begin position="2"/>
        <end position="116"/>
    </location>
</feature>
<gene>
    <name evidence="8" type="primary">tctD</name>
    <name evidence="8" type="ORF">BVG79_01534</name>
</gene>
<dbReference type="InterPro" id="IPR036388">
    <property type="entry name" value="WH-like_DNA-bd_sf"/>
</dbReference>
<dbReference type="InterPro" id="IPR039420">
    <property type="entry name" value="WalR-like"/>
</dbReference>
<keyword evidence="9" id="KW-1185">Reference proteome</keyword>
<dbReference type="InterPro" id="IPR016032">
    <property type="entry name" value="Sig_transdc_resp-reg_C-effctor"/>
</dbReference>
<dbReference type="GO" id="GO:0006355">
    <property type="term" value="P:regulation of DNA-templated transcription"/>
    <property type="evidence" value="ECO:0007669"/>
    <property type="project" value="InterPro"/>
</dbReference>
<dbReference type="SMART" id="SM00862">
    <property type="entry name" value="Trans_reg_C"/>
    <property type="match status" value="1"/>
</dbReference>
<dbReference type="GO" id="GO:0000156">
    <property type="term" value="F:phosphorelay response regulator activity"/>
    <property type="evidence" value="ECO:0007669"/>
    <property type="project" value="TreeGrafter"/>
</dbReference>
<evidence type="ECO:0000256" key="1">
    <source>
        <dbReference type="ARBA" id="ARBA00023015"/>
    </source>
</evidence>
<dbReference type="GO" id="GO:0005829">
    <property type="term" value="C:cytosol"/>
    <property type="evidence" value="ECO:0007669"/>
    <property type="project" value="TreeGrafter"/>
</dbReference>
<name>A0A1W6P0M2_9RHOB</name>